<keyword evidence="3" id="KW-0863">Zinc-finger</keyword>
<dbReference type="InterPro" id="IPR044713">
    <property type="entry name" value="DNJA1/2-like"/>
</dbReference>
<dbReference type="InterPro" id="IPR001623">
    <property type="entry name" value="DnaJ_domain"/>
</dbReference>
<evidence type="ECO:0000259" key="5">
    <source>
        <dbReference type="PROSITE" id="PS50076"/>
    </source>
</evidence>
<dbReference type="GO" id="GO:0030544">
    <property type="term" value="F:Hsp70 protein binding"/>
    <property type="evidence" value="ECO:0007669"/>
    <property type="project" value="InterPro"/>
</dbReference>
<reference evidence="6" key="1">
    <citation type="submission" date="2021-01" db="UniProtKB">
        <authorList>
            <consortium name="EnsemblPlants"/>
        </authorList>
    </citation>
    <scope>IDENTIFICATION</scope>
</reference>
<evidence type="ECO:0000256" key="2">
    <source>
        <dbReference type="ARBA" id="ARBA00022737"/>
    </source>
</evidence>
<dbReference type="InterPro" id="IPR018253">
    <property type="entry name" value="DnaJ_domain_CS"/>
</dbReference>
<dbReference type="Gramene" id="Kaladp0081s0206.1.v1.1">
    <property type="protein sequence ID" value="Kaladp0081s0206.1.v1.1"/>
    <property type="gene ID" value="Kaladp0081s0206.v1.1"/>
</dbReference>
<keyword evidence="2" id="KW-0677">Repeat</keyword>
<dbReference type="Proteomes" id="UP000594263">
    <property type="component" value="Unplaced"/>
</dbReference>
<feature type="domain" description="J" evidence="5">
    <location>
        <begin position="9"/>
        <end position="70"/>
    </location>
</feature>
<name>A0A7N0UT04_KALFE</name>
<keyword evidence="4" id="KW-0862">Zinc</keyword>
<dbReference type="EnsemblPlants" id="Kaladp0081s0206.1.v1.1">
    <property type="protein sequence ID" value="Kaladp0081s0206.1.v1.1"/>
    <property type="gene ID" value="Kaladp0081s0206.v1.1"/>
</dbReference>
<dbReference type="AlphaFoldDB" id="A0A7N0UT04"/>
<sequence>MSGRAPTKSYYEILGMSKAASDAELERAYMAAAMNNDPDRGGDREQFEELARAYEVLRDPIKRGNYDKYGEVAGSGSGAEMQNKVAEMQNKVAESIHPIMLLLDDFYKGTTKKVSYRRNVICSKCSGEGSISKSVVCTSCCKDISKKEKFGRSTNRPCRACSIGIIQCDQCKGTKVVKERKLLQVTIERGIKNFHRIIFPSKGDEEPGMITGDLIIVVEETRNSKFMRKGDDLFYDHTLTLGESLCGYKFIVTHMDGRKLLIESGAREIVKPDSYRKIKKEGMPLHRSPGKGNLFIKFTVKYPNLTSYQRGILLAVLQTEKNSSEAAVDESGASRPAVFAMTSDEELKLKLSLMNII</sequence>
<evidence type="ECO:0000256" key="3">
    <source>
        <dbReference type="ARBA" id="ARBA00022771"/>
    </source>
</evidence>
<dbReference type="Gene3D" id="2.10.230.10">
    <property type="entry name" value="Heat shock protein DnaJ, cysteine-rich domain"/>
    <property type="match status" value="1"/>
</dbReference>
<dbReference type="SUPFAM" id="SSF46565">
    <property type="entry name" value="Chaperone J-domain"/>
    <property type="match status" value="1"/>
</dbReference>
<evidence type="ECO:0000256" key="4">
    <source>
        <dbReference type="ARBA" id="ARBA00022833"/>
    </source>
</evidence>
<dbReference type="CDD" id="cd06257">
    <property type="entry name" value="DnaJ"/>
    <property type="match status" value="1"/>
</dbReference>
<evidence type="ECO:0000313" key="7">
    <source>
        <dbReference type="Proteomes" id="UP000594263"/>
    </source>
</evidence>
<dbReference type="Pfam" id="PF00226">
    <property type="entry name" value="DnaJ"/>
    <property type="match status" value="1"/>
</dbReference>
<dbReference type="InterPro" id="IPR002939">
    <property type="entry name" value="DnaJ_C"/>
</dbReference>
<dbReference type="Gene3D" id="1.10.287.110">
    <property type="entry name" value="DnaJ domain"/>
    <property type="match status" value="1"/>
</dbReference>
<organism evidence="6 7">
    <name type="scientific">Kalanchoe fedtschenkoi</name>
    <name type="common">Lavender scallops</name>
    <name type="synonym">South American air plant</name>
    <dbReference type="NCBI Taxonomy" id="63787"/>
    <lineage>
        <taxon>Eukaryota</taxon>
        <taxon>Viridiplantae</taxon>
        <taxon>Streptophyta</taxon>
        <taxon>Embryophyta</taxon>
        <taxon>Tracheophyta</taxon>
        <taxon>Spermatophyta</taxon>
        <taxon>Magnoliopsida</taxon>
        <taxon>eudicotyledons</taxon>
        <taxon>Gunneridae</taxon>
        <taxon>Pentapetalae</taxon>
        <taxon>Saxifragales</taxon>
        <taxon>Crassulaceae</taxon>
        <taxon>Kalanchoe</taxon>
    </lineage>
</organism>
<dbReference type="FunFam" id="2.60.260.20:FF:000003">
    <property type="entry name" value="DnaJ subfamily A member 2"/>
    <property type="match status" value="1"/>
</dbReference>
<dbReference type="Pfam" id="PF01556">
    <property type="entry name" value="DnaJ_C"/>
    <property type="match status" value="1"/>
</dbReference>
<dbReference type="GO" id="GO:0008270">
    <property type="term" value="F:zinc ion binding"/>
    <property type="evidence" value="ECO:0007669"/>
    <property type="project" value="UniProtKB-KW"/>
</dbReference>
<proteinExistence type="predicted"/>
<accession>A0A7N0UT04</accession>
<dbReference type="GO" id="GO:0006457">
    <property type="term" value="P:protein folding"/>
    <property type="evidence" value="ECO:0007669"/>
    <property type="project" value="InterPro"/>
</dbReference>
<dbReference type="CDD" id="cd10747">
    <property type="entry name" value="DnaJ_C"/>
    <property type="match status" value="1"/>
</dbReference>
<dbReference type="PROSITE" id="PS50076">
    <property type="entry name" value="DNAJ_2"/>
    <property type="match status" value="1"/>
</dbReference>
<dbReference type="SMART" id="SM00271">
    <property type="entry name" value="DnaJ"/>
    <property type="match status" value="1"/>
</dbReference>
<dbReference type="InterPro" id="IPR036869">
    <property type="entry name" value="J_dom_sf"/>
</dbReference>
<dbReference type="GO" id="GO:0051082">
    <property type="term" value="F:unfolded protein binding"/>
    <property type="evidence" value="ECO:0007669"/>
    <property type="project" value="InterPro"/>
</dbReference>
<dbReference type="InterPro" id="IPR008971">
    <property type="entry name" value="HSP40/DnaJ_pept-bd"/>
</dbReference>
<dbReference type="PANTHER" id="PTHR43888">
    <property type="entry name" value="DNAJ-LIKE-2, ISOFORM A-RELATED"/>
    <property type="match status" value="1"/>
</dbReference>
<protein>
    <recommendedName>
        <fullName evidence="5">J domain-containing protein</fullName>
    </recommendedName>
</protein>
<keyword evidence="1" id="KW-0479">Metal-binding</keyword>
<dbReference type="Gene3D" id="2.60.260.20">
    <property type="entry name" value="Urease metallochaperone UreE, N-terminal domain"/>
    <property type="match status" value="2"/>
</dbReference>
<dbReference type="PRINTS" id="PR00625">
    <property type="entry name" value="JDOMAIN"/>
</dbReference>
<dbReference type="SUPFAM" id="SSF49493">
    <property type="entry name" value="HSP40/DnaJ peptide-binding domain"/>
    <property type="match status" value="2"/>
</dbReference>
<keyword evidence="7" id="KW-1185">Reference proteome</keyword>
<evidence type="ECO:0000313" key="6">
    <source>
        <dbReference type="EnsemblPlants" id="Kaladp0081s0206.1.v1.1"/>
    </source>
</evidence>
<dbReference type="PROSITE" id="PS00636">
    <property type="entry name" value="DNAJ_1"/>
    <property type="match status" value="1"/>
</dbReference>
<evidence type="ECO:0000256" key="1">
    <source>
        <dbReference type="ARBA" id="ARBA00022723"/>
    </source>
</evidence>